<dbReference type="GO" id="GO:0008360">
    <property type="term" value="P:regulation of cell shape"/>
    <property type="evidence" value="ECO:0007669"/>
    <property type="project" value="UniProtKB-UniRule"/>
</dbReference>
<comment type="pathway">
    <text evidence="1 7">Cell wall biogenesis; peptidoglycan biosynthesis.</text>
</comment>
<dbReference type="GO" id="GO:0016740">
    <property type="term" value="F:transferase activity"/>
    <property type="evidence" value="ECO:0007669"/>
    <property type="project" value="UniProtKB-KW"/>
</dbReference>
<comment type="caution">
    <text evidence="9">The sequence shown here is derived from an EMBL/GenBank/DDBJ whole genome shotgun (WGS) entry which is preliminary data.</text>
</comment>
<keyword evidence="6 7" id="KW-0961">Cell wall biogenesis/degradation</keyword>
<dbReference type="GO" id="GO:0071555">
    <property type="term" value="P:cell wall organization"/>
    <property type="evidence" value="ECO:0007669"/>
    <property type="project" value="UniProtKB-UniRule"/>
</dbReference>
<feature type="active site" description="Proton donor/acceptor" evidence="7">
    <location>
        <position position="350"/>
    </location>
</feature>
<feature type="non-terminal residue" evidence="9">
    <location>
        <position position="1"/>
    </location>
</feature>
<dbReference type="Pfam" id="PF03734">
    <property type="entry name" value="YkuD"/>
    <property type="match status" value="1"/>
</dbReference>
<keyword evidence="4 7" id="KW-0133">Cell shape</keyword>
<evidence type="ECO:0000256" key="3">
    <source>
        <dbReference type="ARBA" id="ARBA00022679"/>
    </source>
</evidence>
<evidence type="ECO:0000259" key="8">
    <source>
        <dbReference type="PROSITE" id="PS52029"/>
    </source>
</evidence>
<dbReference type="RefSeq" id="WP_135090514.1">
    <property type="nucleotide sequence ID" value="NZ_SPDV01000085.1"/>
</dbReference>
<evidence type="ECO:0000256" key="7">
    <source>
        <dbReference type="PROSITE-ProRule" id="PRU01373"/>
    </source>
</evidence>
<dbReference type="PANTHER" id="PTHR41533:SF2">
    <property type="entry name" value="BLR7131 PROTEIN"/>
    <property type="match status" value="1"/>
</dbReference>
<keyword evidence="5 7" id="KW-0573">Peptidoglycan synthesis</keyword>
<comment type="similarity">
    <text evidence="2">Belongs to the YkuD family.</text>
</comment>
<evidence type="ECO:0000313" key="10">
    <source>
        <dbReference type="Proteomes" id="UP000298213"/>
    </source>
</evidence>
<dbReference type="InterPro" id="IPR052905">
    <property type="entry name" value="LD-transpeptidase_YkuD-like"/>
</dbReference>
<organism evidence="9 10">
    <name type="scientific">Sphingomonas parva</name>
    <dbReference type="NCBI Taxonomy" id="2555898"/>
    <lineage>
        <taxon>Bacteria</taxon>
        <taxon>Pseudomonadati</taxon>
        <taxon>Pseudomonadota</taxon>
        <taxon>Alphaproteobacteria</taxon>
        <taxon>Sphingomonadales</taxon>
        <taxon>Sphingomonadaceae</taxon>
        <taxon>Sphingomonas</taxon>
    </lineage>
</organism>
<proteinExistence type="inferred from homology"/>
<keyword evidence="3" id="KW-0808">Transferase</keyword>
<dbReference type="PANTHER" id="PTHR41533">
    <property type="entry name" value="L,D-TRANSPEPTIDASE HI_1667-RELATED"/>
    <property type="match status" value="1"/>
</dbReference>
<feature type="domain" description="L,D-TPase catalytic" evidence="8">
    <location>
        <begin position="214"/>
        <end position="390"/>
    </location>
</feature>
<dbReference type="InterPro" id="IPR038063">
    <property type="entry name" value="Transpep_catalytic_dom"/>
</dbReference>
<accession>A0A4Y8ZK85</accession>
<dbReference type="EMBL" id="SPDV01000085">
    <property type="protein sequence ID" value="TFI56411.1"/>
    <property type="molecule type" value="Genomic_DNA"/>
</dbReference>
<evidence type="ECO:0000256" key="4">
    <source>
        <dbReference type="ARBA" id="ARBA00022960"/>
    </source>
</evidence>
<keyword evidence="10" id="KW-1185">Reference proteome</keyword>
<sequence length="445" mass="49020">PALLPAPAIARPATAPLGRAQESLGTRVPAELAAAIAAAAKSDRDVRAFYAARDWRPLWIRGGRIVPEAGALLDLAATADADGLKPGDYRPKTLANALDRARDGSPRALARAEVLLSQIFADYVQDVRRPREIGMLWADQAVVPVVPNRTVLLRTAAEAPSLARYLDDQAWTNPVYAKLRAALAAEWGDPDSEPLLRLNLERARILPPADSGRRYVLVDAAGARLSMIEGGIVRDTMNVVVGKPEQPTPMLGGMIRFAILNPYWNIPPDLVRSQVAGNVLRTGLGYLRTKRYEILSDWSESPKVLDPKKIDWRAVAAGRRELRVRQLPGKGNAMGKMKFMFPNDMGIYLHDTSEKNLLTREARLFSSGCVRLEDAARLGRWLFGKPLVAPSAKPEQHVNLPEPVPVYVTYFTAAPEGQRIAFRQDVYKRDPALLARVRGRSFAAR</sequence>
<evidence type="ECO:0000256" key="2">
    <source>
        <dbReference type="ARBA" id="ARBA00005992"/>
    </source>
</evidence>
<protein>
    <submittedName>
        <fullName evidence="9">L,D-transpeptidase</fullName>
    </submittedName>
</protein>
<dbReference type="InterPro" id="IPR005490">
    <property type="entry name" value="LD_TPept_cat_dom"/>
</dbReference>
<name>A0A4Y8ZK85_9SPHN</name>
<evidence type="ECO:0000313" key="9">
    <source>
        <dbReference type="EMBL" id="TFI56411.1"/>
    </source>
</evidence>
<evidence type="ECO:0000256" key="6">
    <source>
        <dbReference type="ARBA" id="ARBA00023316"/>
    </source>
</evidence>
<dbReference type="InterPro" id="IPR045380">
    <property type="entry name" value="LD_TPept_scaffold_dom"/>
</dbReference>
<dbReference type="GO" id="GO:0004180">
    <property type="term" value="F:carboxypeptidase activity"/>
    <property type="evidence" value="ECO:0007669"/>
    <property type="project" value="UniProtKB-ARBA"/>
</dbReference>
<dbReference type="Gene3D" id="2.40.440.10">
    <property type="entry name" value="L,D-transpeptidase catalytic domain-like"/>
    <property type="match status" value="1"/>
</dbReference>
<dbReference type="PROSITE" id="PS52029">
    <property type="entry name" value="LD_TPASE"/>
    <property type="match status" value="1"/>
</dbReference>
<dbReference type="Proteomes" id="UP000298213">
    <property type="component" value="Unassembled WGS sequence"/>
</dbReference>
<gene>
    <name evidence="9" type="ORF">E2493_20295</name>
</gene>
<evidence type="ECO:0000256" key="1">
    <source>
        <dbReference type="ARBA" id="ARBA00004752"/>
    </source>
</evidence>
<dbReference type="CDD" id="cd16913">
    <property type="entry name" value="YkuD_like"/>
    <property type="match status" value="1"/>
</dbReference>
<dbReference type="UniPathway" id="UPA00219"/>
<evidence type="ECO:0000256" key="5">
    <source>
        <dbReference type="ARBA" id="ARBA00022984"/>
    </source>
</evidence>
<feature type="active site" description="Nucleophile" evidence="7">
    <location>
        <position position="369"/>
    </location>
</feature>
<dbReference type="GO" id="GO:0009252">
    <property type="term" value="P:peptidoglycan biosynthetic process"/>
    <property type="evidence" value="ECO:0007669"/>
    <property type="project" value="UniProtKB-UniPathway"/>
</dbReference>
<dbReference type="Pfam" id="PF20142">
    <property type="entry name" value="Scaffold"/>
    <property type="match status" value="1"/>
</dbReference>
<reference evidence="9 10" key="1">
    <citation type="submission" date="2019-03" db="EMBL/GenBank/DDBJ databases">
        <title>Genome sequence of Sphingomonas sp. 17J27-24.</title>
        <authorList>
            <person name="Kim M."/>
            <person name="Maeng S."/>
            <person name="Sathiyaraj S."/>
        </authorList>
    </citation>
    <scope>NUCLEOTIDE SEQUENCE [LARGE SCALE GENOMIC DNA]</scope>
    <source>
        <strain evidence="9 10">17J27-24</strain>
    </source>
</reference>
<dbReference type="SUPFAM" id="SSF141523">
    <property type="entry name" value="L,D-transpeptidase catalytic domain-like"/>
    <property type="match status" value="1"/>
</dbReference>
<dbReference type="OrthoDB" id="9778545at2"/>
<dbReference type="AlphaFoldDB" id="A0A4Y8ZK85"/>